<keyword evidence="1" id="KW-0812">Transmembrane</keyword>
<proteinExistence type="predicted"/>
<keyword evidence="3" id="KW-1185">Reference proteome</keyword>
<dbReference type="AlphaFoldDB" id="A0AA88A6F5"/>
<evidence type="ECO:0000313" key="3">
    <source>
        <dbReference type="Proteomes" id="UP001187192"/>
    </source>
</evidence>
<keyword evidence="1" id="KW-1133">Transmembrane helix</keyword>
<organism evidence="2 3">
    <name type="scientific">Ficus carica</name>
    <name type="common">Common fig</name>
    <dbReference type="NCBI Taxonomy" id="3494"/>
    <lineage>
        <taxon>Eukaryota</taxon>
        <taxon>Viridiplantae</taxon>
        <taxon>Streptophyta</taxon>
        <taxon>Embryophyta</taxon>
        <taxon>Tracheophyta</taxon>
        <taxon>Spermatophyta</taxon>
        <taxon>Magnoliopsida</taxon>
        <taxon>eudicotyledons</taxon>
        <taxon>Gunneridae</taxon>
        <taxon>Pentapetalae</taxon>
        <taxon>rosids</taxon>
        <taxon>fabids</taxon>
        <taxon>Rosales</taxon>
        <taxon>Moraceae</taxon>
        <taxon>Ficeae</taxon>
        <taxon>Ficus</taxon>
    </lineage>
</organism>
<feature type="transmembrane region" description="Helical" evidence="1">
    <location>
        <begin position="21"/>
        <end position="42"/>
    </location>
</feature>
<dbReference type="Proteomes" id="UP001187192">
    <property type="component" value="Unassembled WGS sequence"/>
</dbReference>
<evidence type="ECO:0000313" key="2">
    <source>
        <dbReference type="EMBL" id="GMN45457.1"/>
    </source>
</evidence>
<gene>
    <name evidence="2" type="ORF">TIFTF001_014652</name>
</gene>
<evidence type="ECO:0000256" key="1">
    <source>
        <dbReference type="SAM" id="Phobius"/>
    </source>
</evidence>
<reference evidence="2" key="1">
    <citation type="submission" date="2023-07" db="EMBL/GenBank/DDBJ databases">
        <title>draft genome sequence of fig (Ficus carica).</title>
        <authorList>
            <person name="Takahashi T."/>
            <person name="Nishimura K."/>
        </authorList>
    </citation>
    <scope>NUCLEOTIDE SEQUENCE</scope>
</reference>
<comment type="caution">
    <text evidence="2">The sequence shown here is derived from an EMBL/GenBank/DDBJ whole genome shotgun (WGS) entry which is preliminary data.</text>
</comment>
<dbReference type="EMBL" id="BTGU01000020">
    <property type="protein sequence ID" value="GMN45457.1"/>
    <property type="molecule type" value="Genomic_DNA"/>
</dbReference>
<accession>A0AA88A6F5</accession>
<protein>
    <submittedName>
        <fullName evidence="2">Uncharacterized protein</fullName>
    </submittedName>
</protein>
<keyword evidence="1" id="KW-0472">Membrane</keyword>
<sequence>MAEQISGHRQKKTKGAVVRDNIVSICILALIVVVYVADFGIFSSPTMTNGINSELKLTISAPLNNLQSEEVLSSDHNFQAASSVESSSGIYARLFKHQTVVVIITLTRSFI</sequence>
<name>A0AA88A6F5_FICCA</name>